<feature type="compositionally biased region" description="Low complexity" evidence="1">
    <location>
        <begin position="43"/>
        <end position="101"/>
    </location>
</feature>
<feature type="region of interest" description="Disordered" evidence="1">
    <location>
        <begin position="1"/>
        <end position="101"/>
    </location>
</feature>
<dbReference type="AlphaFoldDB" id="A0A815CXN5"/>
<protein>
    <submittedName>
        <fullName evidence="3">Uncharacterized protein</fullName>
    </submittedName>
</protein>
<dbReference type="EMBL" id="CAJNOQ010012175">
    <property type="protein sequence ID" value="CAF1293766.1"/>
    <property type="molecule type" value="Genomic_DNA"/>
</dbReference>
<keyword evidence="2" id="KW-0812">Transmembrane</keyword>
<sequence>MLDTETTEDYSSAHTVEEDVTQSSSQTFIEESTTRFSPLPGQTTHDSTISTATTGEPGTGTAITITTTATPTTTITTTTSSTTTPAIPQTTTTTPTTTTASSGVNINSYHALLAVGIIILVTPIKLLM</sequence>
<dbReference type="Proteomes" id="UP000681722">
    <property type="component" value="Unassembled WGS sequence"/>
</dbReference>
<keyword evidence="2" id="KW-0472">Membrane</keyword>
<reference evidence="3" key="1">
    <citation type="submission" date="2021-02" db="EMBL/GenBank/DDBJ databases">
        <authorList>
            <person name="Nowell W R."/>
        </authorList>
    </citation>
    <scope>NUCLEOTIDE SEQUENCE</scope>
</reference>
<feature type="transmembrane region" description="Helical" evidence="2">
    <location>
        <begin position="109"/>
        <end position="127"/>
    </location>
</feature>
<dbReference type="Proteomes" id="UP000663829">
    <property type="component" value="Unassembled WGS sequence"/>
</dbReference>
<evidence type="ECO:0000256" key="2">
    <source>
        <dbReference type="SAM" id="Phobius"/>
    </source>
</evidence>
<evidence type="ECO:0000256" key="1">
    <source>
        <dbReference type="SAM" id="MobiDB-lite"/>
    </source>
</evidence>
<keyword evidence="2" id="KW-1133">Transmembrane helix</keyword>
<name>A0A815CXN5_9BILA</name>
<keyword evidence="5" id="KW-1185">Reference proteome</keyword>
<gene>
    <name evidence="3" type="ORF">GPM918_LOCUS28170</name>
    <name evidence="4" type="ORF">SRO942_LOCUS28642</name>
</gene>
<organism evidence="3 5">
    <name type="scientific">Didymodactylos carnosus</name>
    <dbReference type="NCBI Taxonomy" id="1234261"/>
    <lineage>
        <taxon>Eukaryota</taxon>
        <taxon>Metazoa</taxon>
        <taxon>Spiralia</taxon>
        <taxon>Gnathifera</taxon>
        <taxon>Rotifera</taxon>
        <taxon>Eurotatoria</taxon>
        <taxon>Bdelloidea</taxon>
        <taxon>Philodinida</taxon>
        <taxon>Philodinidae</taxon>
        <taxon>Didymodactylos</taxon>
    </lineage>
</organism>
<evidence type="ECO:0000313" key="5">
    <source>
        <dbReference type="Proteomes" id="UP000663829"/>
    </source>
</evidence>
<feature type="compositionally biased region" description="Polar residues" evidence="1">
    <location>
        <begin position="21"/>
        <end position="42"/>
    </location>
</feature>
<evidence type="ECO:0000313" key="4">
    <source>
        <dbReference type="EMBL" id="CAF4104495.1"/>
    </source>
</evidence>
<accession>A0A815CXN5</accession>
<proteinExistence type="predicted"/>
<dbReference type="EMBL" id="CAJOBC010034057">
    <property type="protein sequence ID" value="CAF4104495.1"/>
    <property type="molecule type" value="Genomic_DNA"/>
</dbReference>
<comment type="caution">
    <text evidence="3">The sequence shown here is derived from an EMBL/GenBank/DDBJ whole genome shotgun (WGS) entry which is preliminary data.</text>
</comment>
<evidence type="ECO:0000313" key="3">
    <source>
        <dbReference type="EMBL" id="CAF1293766.1"/>
    </source>
</evidence>